<evidence type="ECO:0000256" key="1">
    <source>
        <dbReference type="SAM" id="MobiDB-lite"/>
    </source>
</evidence>
<evidence type="ECO:0000313" key="3">
    <source>
        <dbReference type="Proteomes" id="UP001215598"/>
    </source>
</evidence>
<feature type="region of interest" description="Disordered" evidence="1">
    <location>
        <begin position="105"/>
        <end position="124"/>
    </location>
</feature>
<sequence length="214" mass="23351">MSLSFRLPFYPVSDRSKTQELSLVSPSPNHAPAELAINNFAVADLVEDTTGIPNTPTLPVASAFVASIFPAERARNAADISALRAQQISSSAELVLELGQENWTKCDSRRSDASSESNPVNLNRAREKVAELEAETSTLLRQSSHSSESHQEGIPSETSDVSADDLNSSGIYGRLERAIQQIEGLNDRIRELERERRSSWALGLSDEAPPGYIE</sequence>
<proteinExistence type="predicted"/>
<organism evidence="2 3">
    <name type="scientific">Mycena metata</name>
    <dbReference type="NCBI Taxonomy" id="1033252"/>
    <lineage>
        <taxon>Eukaryota</taxon>
        <taxon>Fungi</taxon>
        <taxon>Dikarya</taxon>
        <taxon>Basidiomycota</taxon>
        <taxon>Agaricomycotina</taxon>
        <taxon>Agaricomycetes</taxon>
        <taxon>Agaricomycetidae</taxon>
        <taxon>Agaricales</taxon>
        <taxon>Marasmiineae</taxon>
        <taxon>Mycenaceae</taxon>
        <taxon>Mycena</taxon>
    </lineage>
</organism>
<accession>A0AAD7NES5</accession>
<feature type="region of interest" description="Disordered" evidence="1">
    <location>
        <begin position="194"/>
        <end position="214"/>
    </location>
</feature>
<dbReference type="AlphaFoldDB" id="A0AAD7NES5"/>
<dbReference type="EMBL" id="JARKIB010000044">
    <property type="protein sequence ID" value="KAJ7757631.1"/>
    <property type="molecule type" value="Genomic_DNA"/>
</dbReference>
<protein>
    <submittedName>
        <fullName evidence="2">Uncharacterized protein</fullName>
    </submittedName>
</protein>
<dbReference type="Proteomes" id="UP001215598">
    <property type="component" value="Unassembled WGS sequence"/>
</dbReference>
<keyword evidence="3" id="KW-1185">Reference proteome</keyword>
<evidence type="ECO:0000313" key="2">
    <source>
        <dbReference type="EMBL" id="KAJ7757631.1"/>
    </source>
</evidence>
<comment type="caution">
    <text evidence="2">The sequence shown here is derived from an EMBL/GenBank/DDBJ whole genome shotgun (WGS) entry which is preliminary data.</text>
</comment>
<name>A0AAD7NES5_9AGAR</name>
<feature type="compositionally biased region" description="Polar residues" evidence="1">
    <location>
        <begin position="156"/>
        <end position="167"/>
    </location>
</feature>
<feature type="region of interest" description="Disordered" evidence="1">
    <location>
        <begin position="136"/>
        <end position="167"/>
    </location>
</feature>
<feature type="compositionally biased region" description="Low complexity" evidence="1">
    <location>
        <begin position="136"/>
        <end position="146"/>
    </location>
</feature>
<gene>
    <name evidence="2" type="ORF">B0H16DRAFT_1457789</name>
</gene>
<reference evidence="2" key="1">
    <citation type="submission" date="2023-03" db="EMBL/GenBank/DDBJ databases">
        <title>Massive genome expansion in bonnet fungi (Mycena s.s.) driven by repeated elements and novel gene families across ecological guilds.</title>
        <authorList>
            <consortium name="Lawrence Berkeley National Laboratory"/>
            <person name="Harder C.B."/>
            <person name="Miyauchi S."/>
            <person name="Viragh M."/>
            <person name="Kuo A."/>
            <person name="Thoen E."/>
            <person name="Andreopoulos B."/>
            <person name="Lu D."/>
            <person name="Skrede I."/>
            <person name="Drula E."/>
            <person name="Henrissat B."/>
            <person name="Morin E."/>
            <person name="Kohler A."/>
            <person name="Barry K."/>
            <person name="LaButti K."/>
            <person name="Morin E."/>
            <person name="Salamov A."/>
            <person name="Lipzen A."/>
            <person name="Mereny Z."/>
            <person name="Hegedus B."/>
            <person name="Baldrian P."/>
            <person name="Stursova M."/>
            <person name="Weitz H."/>
            <person name="Taylor A."/>
            <person name="Grigoriev I.V."/>
            <person name="Nagy L.G."/>
            <person name="Martin F."/>
            <person name="Kauserud H."/>
        </authorList>
    </citation>
    <scope>NUCLEOTIDE SEQUENCE</scope>
    <source>
        <strain evidence="2">CBHHK182m</strain>
    </source>
</reference>